<feature type="region of interest" description="Disordered" evidence="1">
    <location>
        <begin position="124"/>
        <end position="147"/>
    </location>
</feature>
<evidence type="ECO:0000313" key="2">
    <source>
        <dbReference type="EMBL" id="QCI79601.1"/>
    </source>
</evidence>
<evidence type="ECO:0008006" key="4">
    <source>
        <dbReference type="Google" id="ProtNLM"/>
    </source>
</evidence>
<organism evidence="2 3">
    <name type="scientific">Hankyongella ginsenosidimutans</name>
    <dbReference type="NCBI Taxonomy" id="1763828"/>
    <lineage>
        <taxon>Bacteria</taxon>
        <taxon>Pseudomonadati</taxon>
        <taxon>Pseudomonadota</taxon>
        <taxon>Alphaproteobacteria</taxon>
        <taxon>Sphingomonadales</taxon>
        <taxon>Sphingomonadaceae</taxon>
        <taxon>Hankyongella</taxon>
    </lineage>
</organism>
<dbReference type="AlphaFoldDB" id="A0A4D7C3E1"/>
<accession>A0A4D7C3E1</accession>
<dbReference type="KEGG" id="hgn:E6W36_08775"/>
<dbReference type="EMBL" id="CP039704">
    <property type="protein sequence ID" value="QCI79601.1"/>
    <property type="molecule type" value="Genomic_DNA"/>
</dbReference>
<protein>
    <recommendedName>
        <fullName evidence="4">DUF2946 domain-containing protein</fullName>
    </recommendedName>
</protein>
<evidence type="ECO:0000256" key="1">
    <source>
        <dbReference type="SAM" id="MobiDB-lite"/>
    </source>
</evidence>
<reference evidence="3" key="1">
    <citation type="submission" date="2019-04" db="EMBL/GenBank/DDBJ databases">
        <title>Complete genome sequence of Sphingomonas sp. W1-2-3.</title>
        <authorList>
            <person name="Im W.T."/>
        </authorList>
    </citation>
    <scope>NUCLEOTIDE SEQUENCE [LARGE SCALE GENOMIC DNA]</scope>
    <source>
        <strain evidence="3">W1-2-3</strain>
    </source>
</reference>
<dbReference type="RefSeq" id="WP_222872408.1">
    <property type="nucleotide sequence ID" value="NZ_CP039704.1"/>
</dbReference>
<evidence type="ECO:0000313" key="3">
    <source>
        <dbReference type="Proteomes" id="UP000298714"/>
    </source>
</evidence>
<dbReference type="Proteomes" id="UP000298714">
    <property type="component" value="Chromosome"/>
</dbReference>
<name>A0A4D7C3E1_9SPHN</name>
<keyword evidence="3" id="KW-1185">Reference proteome</keyword>
<sequence>MTNRTASWSLSRWLAMFAILLKIVLAPGTMLAAAPAGGLMVTLCTSDGLASGWISADGKLHRDAPGKAHHEDTPCAFSALSAAALDAGFCRRHWSRLRGQPLPMRCWPCVPVPGSLRRPHLRPGLPHPLKHRPPGLDAGTPVLAFRG</sequence>
<gene>
    <name evidence="2" type="ORF">E6W36_08775</name>
</gene>
<proteinExistence type="predicted"/>